<keyword evidence="1" id="KW-0175">Coiled coil</keyword>
<name>A0A7Y9NPA3_9BACT</name>
<organism evidence="2 3">
    <name type="scientific">Tunturiibacter lichenicola</name>
    <dbReference type="NCBI Taxonomy" id="2051959"/>
    <lineage>
        <taxon>Bacteria</taxon>
        <taxon>Pseudomonadati</taxon>
        <taxon>Acidobacteriota</taxon>
        <taxon>Terriglobia</taxon>
        <taxon>Terriglobales</taxon>
        <taxon>Acidobacteriaceae</taxon>
        <taxon>Tunturiibacter</taxon>
    </lineage>
</organism>
<proteinExistence type="predicted"/>
<comment type="caution">
    <text evidence="2">The sequence shown here is derived from an EMBL/GenBank/DDBJ whole genome shotgun (WGS) entry which is preliminary data.</text>
</comment>
<protein>
    <recommendedName>
        <fullName evidence="4">HTH HARE-type domain-containing protein</fullName>
    </recommendedName>
</protein>
<dbReference type="AlphaFoldDB" id="A0A7Y9NPA3"/>
<dbReference type="Proteomes" id="UP000534186">
    <property type="component" value="Unassembled WGS sequence"/>
</dbReference>
<sequence length="156" mass="17624">MGIRENFQKLVERKQNEIRELEMRIRESNAYIQALQDSIKLLPKEVEHSKAVDAEASLRPGTTLFAIQNLLRDKGGPMHVNDILSQLGKPIDASSRVSLVGTLGSYSRKGRVFNRPAPNTFGLIEFGDIEDQLEELPEKFGKMELDDNEDEMSPPE</sequence>
<gene>
    <name evidence="2" type="ORF">HDF12_003433</name>
</gene>
<accession>A0A7Y9NPA3</accession>
<evidence type="ECO:0008006" key="4">
    <source>
        <dbReference type="Google" id="ProtNLM"/>
    </source>
</evidence>
<evidence type="ECO:0000256" key="1">
    <source>
        <dbReference type="SAM" id="Coils"/>
    </source>
</evidence>
<evidence type="ECO:0000313" key="2">
    <source>
        <dbReference type="EMBL" id="NYF53034.1"/>
    </source>
</evidence>
<reference evidence="2 3" key="1">
    <citation type="submission" date="2020-07" db="EMBL/GenBank/DDBJ databases">
        <title>Genomic Encyclopedia of Type Strains, Phase IV (KMG-V): Genome sequencing to study the core and pangenomes of soil and plant-associated prokaryotes.</title>
        <authorList>
            <person name="Whitman W."/>
        </authorList>
    </citation>
    <scope>NUCLEOTIDE SEQUENCE [LARGE SCALE GENOMIC DNA]</scope>
    <source>
        <strain evidence="2 3">M8UP30</strain>
    </source>
</reference>
<feature type="coiled-coil region" evidence="1">
    <location>
        <begin position="4"/>
        <end position="38"/>
    </location>
</feature>
<dbReference type="EMBL" id="JACCCV010000002">
    <property type="protein sequence ID" value="NYF53034.1"/>
    <property type="molecule type" value="Genomic_DNA"/>
</dbReference>
<evidence type="ECO:0000313" key="3">
    <source>
        <dbReference type="Proteomes" id="UP000534186"/>
    </source>
</evidence>